<dbReference type="CDD" id="cd00077">
    <property type="entry name" value="HDc"/>
    <property type="match status" value="1"/>
</dbReference>
<dbReference type="PROSITE" id="PS51831">
    <property type="entry name" value="HD"/>
    <property type="match status" value="1"/>
</dbReference>
<reference evidence="4 5" key="1">
    <citation type="submission" date="2019-07" db="EMBL/GenBank/DDBJ databases">
        <title>Genomic Encyclopedia of Type Strains, Phase IV (KMG-IV): sequencing the most valuable type-strain genomes for metagenomic binning, comparative biology and taxonomic classification.</title>
        <authorList>
            <person name="Goeker M."/>
        </authorList>
    </citation>
    <scope>NUCLEOTIDE SEQUENCE [LARGE SCALE GENOMIC DNA]</scope>
    <source>
        <strain evidence="4 5">SS015</strain>
    </source>
</reference>
<feature type="region of interest" description="Disordered" evidence="2">
    <location>
        <begin position="161"/>
        <end position="180"/>
    </location>
</feature>
<dbReference type="GO" id="GO:0016793">
    <property type="term" value="F:triphosphoric monoester hydrolase activity"/>
    <property type="evidence" value="ECO:0007669"/>
    <property type="project" value="InterPro"/>
</dbReference>
<dbReference type="InterPro" id="IPR003607">
    <property type="entry name" value="HD/PDEase_dom"/>
</dbReference>
<keyword evidence="5" id="KW-1185">Reference proteome</keyword>
<evidence type="ECO:0000313" key="4">
    <source>
        <dbReference type="EMBL" id="TYO98233.1"/>
    </source>
</evidence>
<dbReference type="OrthoDB" id="9803619at2"/>
<dbReference type="InterPro" id="IPR006674">
    <property type="entry name" value="HD_domain"/>
</dbReference>
<evidence type="ECO:0000313" key="5">
    <source>
        <dbReference type="Proteomes" id="UP000324159"/>
    </source>
</evidence>
<accession>A0A5D3WL44</accession>
<comment type="caution">
    <text evidence="4">The sequence shown here is derived from an EMBL/GenBank/DDBJ whole genome shotgun (WGS) entry which is preliminary data.</text>
</comment>
<evidence type="ECO:0000259" key="3">
    <source>
        <dbReference type="PROSITE" id="PS51831"/>
    </source>
</evidence>
<feature type="compositionally biased region" description="Polar residues" evidence="2">
    <location>
        <begin position="16"/>
        <end position="27"/>
    </location>
</feature>
<organism evidence="4 5">
    <name type="scientific">Geothermobacter ehrlichii</name>
    <dbReference type="NCBI Taxonomy" id="213224"/>
    <lineage>
        <taxon>Bacteria</taxon>
        <taxon>Pseudomonadati</taxon>
        <taxon>Thermodesulfobacteriota</taxon>
        <taxon>Desulfuromonadia</taxon>
        <taxon>Desulfuromonadales</taxon>
        <taxon>Geothermobacteraceae</taxon>
        <taxon>Geothermobacter</taxon>
    </lineage>
</organism>
<dbReference type="EMBL" id="VNIB01000007">
    <property type="protein sequence ID" value="TYO98233.1"/>
    <property type="molecule type" value="Genomic_DNA"/>
</dbReference>
<dbReference type="InterPro" id="IPR026875">
    <property type="entry name" value="PHydrolase_assoc_dom"/>
</dbReference>
<feature type="compositionally biased region" description="Basic and acidic residues" evidence="2">
    <location>
        <begin position="164"/>
        <end position="180"/>
    </location>
</feature>
<dbReference type="InterPro" id="IPR006261">
    <property type="entry name" value="dGTPase"/>
</dbReference>
<evidence type="ECO:0000256" key="1">
    <source>
        <dbReference type="ARBA" id="ARBA00022801"/>
    </source>
</evidence>
<proteinExistence type="predicted"/>
<sequence length="346" mass="39274">MTVRETIEERERKTLSKQASLSQNTQGRAVDEDPCPVRTCYQVDRDRILHSKSFRRLKYKTQVFLSPEGDHYRTRLTHTLEVSQIARTIARALELNEDLTEAIALGHDLGHTPFGHAGERVLDRLVPGGFRHVDQSLRVVDRLEKDGAGLNLTWEVRNGIAGHSKGEGPLHEPDPARRPATREGEIVRLADIVAYVNHDLDDAIRGGLIAAESVPRRMLRSLGDRHGRRIGVLVEDIIATTRRVDDGHIHLSQERAEALLALRDWLGMHVYRAAGVDREFGKAARILEELFRFFLEKPEALDEFGAGWDRTAPPETRIADFIAGMTDRFALNLYRRLFLPEPWKVV</sequence>
<dbReference type="PANTHER" id="PTHR35795">
    <property type="entry name" value="SLR1885 PROTEIN"/>
    <property type="match status" value="1"/>
</dbReference>
<dbReference type="SMART" id="SM00471">
    <property type="entry name" value="HDc"/>
    <property type="match status" value="1"/>
</dbReference>
<dbReference type="SUPFAM" id="SSF109604">
    <property type="entry name" value="HD-domain/PDEase-like"/>
    <property type="match status" value="1"/>
</dbReference>
<dbReference type="Pfam" id="PF01966">
    <property type="entry name" value="HD"/>
    <property type="match status" value="1"/>
</dbReference>
<keyword evidence="1" id="KW-0378">Hydrolase</keyword>
<dbReference type="NCBIfam" id="NF002327">
    <property type="entry name" value="PRK01286.1-2"/>
    <property type="match status" value="1"/>
</dbReference>
<dbReference type="AlphaFoldDB" id="A0A5D3WL44"/>
<dbReference type="RefSeq" id="WP_148896007.1">
    <property type="nucleotide sequence ID" value="NZ_VNIB01000007.1"/>
</dbReference>
<dbReference type="Proteomes" id="UP000324159">
    <property type="component" value="Unassembled WGS sequence"/>
</dbReference>
<feature type="compositionally biased region" description="Basic and acidic residues" evidence="2">
    <location>
        <begin position="1"/>
        <end position="14"/>
    </location>
</feature>
<name>A0A5D3WL44_9BACT</name>
<dbReference type="NCBIfam" id="TIGR01353">
    <property type="entry name" value="dGTP_triPase"/>
    <property type="match status" value="1"/>
</dbReference>
<dbReference type="InterPro" id="IPR051094">
    <property type="entry name" value="Diverse_Catalytic_Enzymes"/>
</dbReference>
<gene>
    <name evidence="4" type="ORF">EDC39_10728</name>
</gene>
<feature type="region of interest" description="Disordered" evidence="2">
    <location>
        <begin position="1"/>
        <end position="31"/>
    </location>
</feature>
<protein>
    <submittedName>
        <fullName evidence="4">dGTPase</fullName>
    </submittedName>
</protein>
<dbReference type="PANTHER" id="PTHR35795:SF1">
    <property type="entry name" value="BIS(5'-NUCLEOSYL)-TETRAPHOSPHATASE, SYMMETRICAL"/>
    <property type="match status" value="1"/>
</dbReference>
<evidence type="ECO:0000256" key="2">
    <source>
        <dbReference type="SAM" id="MobiDB-lite"/>
    </source>
</evidence>
<dbReference type="Pfam" id="PF13286">
    <property type="entry name" value="HD_assoc"/>
    <property type="match status" value="1"/>
</dbReference>
<feature type="domain" description="HD" evidence="3">
    <location>
        <begin position="75"/>
        <end position="196"/>
    </location>
</feature>
<dbReference type="Gene3D" id="1.10.3210.10">
    <property type="entry name" value="Hypothetical protein af1432"/>
    <property type="match status" value="1"/>
</dbReference>